<dbReference type="PANTHER" id="PTHR22770:SF47">
    <property type="entry name" value="E3 UBIQUITIN-PROTEIN LIGASE RNF216"/>
    <property type="match status" value="1"/>
</dbReference>
<gene>
    <name evidence="10" type="ORF">QQX98_004606</name>
</gene>
<dbReference type="Pfam" id="PF25454">
    <property type="entry name" value="zf-C3HC4_IRF-2BP1_2"/>
    <property type="match status" value="1"/>
</dbReference>
<dbReference type="Proteomes" id="UP001498476">
    <property type="component" value="Unassembled WGS sequence"/>
</dbReference>
<feature type="region of interest" description="Disordered" evidence="8">
    <location>
        <begin position="906"/>
        <end position="939"/>
    </location>
</feature>
<keyword evidence="11" id="KW-1185">Reference proteome</keyword>
<keyword evidence="2" id="KW-0808">Transferase</keyword>
<evidence type="ECO:0000256" key="7">
    <source>
        <dbReference type="ARBA" id="ARBA00022833"/>
    </source>
</evidence>
<evidence type="ECO:0000256" key="5">
    <source>
        <dbReference type="ARBA" id="ARBA00022771"/>
    </source>
</evidence>
<dbReference type="InterPro" id="IPR047545">
    <property type="entry name" value="BRcat_RBR_RNF216"/>
</dbReference>
<evidence type="ECO:0000313" key="11">
    <source>
        <dbReference type="Proteomes" id="UP001498476"/>
    </source>
</evidence>
<sequence length="939" mass="106380">MDTPRQTPDPTVQDDCVQGVTALFPDICLTYLDTIAAPLSHDTGAVVNHIIDLIENGTTYPRRPRVQILKRKRDDDDEGEEDDYEEDEELADARRKYFNANREQDALCRIQVTMVYVPNPPFALLHVHSRTFGGKVAHPGVICIPSRQLITGDFPLIRSRSVQKLLAQNGKALVPTYLALAELVRQGDRAAEPLETKRSPTVQGWFYRPENIDKTIEDCANPYLKDLLKKLRAARLIRMSEDLKWSRNIRMEVNERKEYEAAEARGELVECECCFADFPKSRLVECDADSCHRFCFACARRNAETLVGDSKYEMKCMSTDGCDAGFSHAQRVKFLDKKLVSALDRIEQEAVLRLAAIENLASCPFCPYAAEYPSVEVNREFQCENPSCQLISCRLCQLESHVPKTCHEAAMERGVSARRDVEEAMTAAMIRKCNKCNPLPLSDDEPNRNTPFIKESGCNKMRCTRRGCGNTQCYVCSKSCDYAHFNDPARGGQEGNCPLFDVTENRHLEEVKNAEAEALKRVAEKNPDVNPELLVIKMSDKVKEDDEKRRQNDPFVNQGALFINGRRIPEVENAQPRRPNFIPLEEFRQLQLQPNDHENIQLPDGVLVNANALEDRPAAVNAAAEGRAGHVPDDPGEWAQLGNNMQQNMQQAVGQAQQVHLHQMRQRMIAQQRMAQIQAAQIQVAQQAVAQQAAARQVAAQQAAAQQVAAQQVAAQQAVQPGQVRQPGRNGQMRPLAQQEIQRQRDLEQRQNNDQRRMRRAAKRRPEVQQQEQRQERMPQQAGQERQRGQLTEQQAQRMHQLQQLQLQQLQRYEQAVRQQQQYELLRQQHQLVQQRQQEHIRQLQAGIVIPGPNNVMVGIPGGADQGKQPEAAQGPPNNFQQGWLERLRAMDVGFGPMQGMDFGRAFSNGGGVIGQVPSEVPGPNHRRDAQRNRHQDQE</sequence>
<dbReference type="CDD" id="cd20353">
    <property type="entry name" value="Rcat_RBR_RNF216"/>
    <property type="match status" value="1"/>
</dbReference>
<keyword evidence="4" id="KW-0677">Repeat</keyword>
<feature type="compositionally biased region" description="Basic and acidic residues" evidence="8">
    <location>
        <begin position="926"/>
        <end position="939"/>
    </location>
</feature>
<keyword evidence="6" id="KW-0833">Ubl conjugation pathway</keyword>
<name>A0ABR1H8G8_9HYPO</name>
<comment type="pathway">
    <text evidence="1">Protein modification; protein ubiquitination.</text>
</comment>
<dbReference type="PANTHER" id="PTHR22770">
    <property type="entry name" value="UBIQUITIN CONJUGATING ENZYME 7 INTERACTING PROTEIN-RELATED"/>
    <property type="match status" value="1"/>
</dbReference>
<keyword evidence="3" id="KW-0479">Metal-binding</keyword>
<dbReference type="InterPro" id="IPR002867">
    <property type="entry name" value="IBR_dom"/>
</dbReference>
<dbReference type="CDD" id="cd16630">
    <property type="entry name" value="RING-HC_RBR_RNF216"/>
    <property type="match status" value="1"/>
</dbReference>
<dbReference type="InterPro" id="IPR057414">
    <property type="entry name" value="Zf-C3HC4_IRF-2BP1_2"/>
</dbReference>
<dbReference type="Pfam" id="PF26200">
    <property type="entry name" value="Rcat_RNF216"/>
    <property type="match status" value="1"/>
</dbReference>
<evidence type="ECO:0000256" key="4">
    <source>
        <dbReference type="ARBA" id="ARBA00022737"/>
    </source>
</evidence>
<reference evidence="10 11" key="1">
    <citation type="journal article" date="2025" name="Microbiol. Resour. Announc.">
        <title>Draft genome sequences for Neonectria magnoliae and Neonectria punicea, canker pathogens of Liriodendron tulipifera and Acer saccharum in West Virginia.</title>
        <authorList>
            <person name="Petronek H.M."/>
            <person name="Kasson M.T."/>
            <person name="Metheny A.M."/>
            <person name="Stauder C.M."/>
            <person name="Lovett B."/>
            <person name="Lynch S.C."/>
            <person name="Garnas J.R."/>
            <person name="Kasson L.R."/>
            <person name="Stajich J.E."/>
        </authorList>
    </citation>
    <scope>NUCLEOTIDE SEQUENCE [LARGE SCALE GENOMIC DNA]</scope>
    <source>
        <strain evidence="10 11">NRRL 64653</strain>
    </source>
</reference>
<evidence type="ECO:0000259" key="9">
    <source>
        <dbReference type="PROSITE" id="PS51873"/>
    </source>
</evidence>
<organism evidence="10 11">
    <name type="scientific">Neonectria punicea</name>
    <dbReference type="NCBI Taxonomy" id="979145"/>
    <lineage>
        <taxon>Eukaryota</taxon>
        <taxon>Fungi</taxon>
        <taxon>Dikarya</taxon>
        <taxon>Ascomycota</taxon>
        <taxon>Pezizomycotina</taxon>
        <taxon>Sordariomycetes</taxon>
        <taxon>Hypocreomycetidae</taxon>
        <taxon>Hypocreales</taxon>
        <taxon>Nectriaceae</taxon>
        <taxon>Neonectria</taxon>
    </lineage>
</organism>
<accession>A0ABR1H8G8</accession>
<feature type="region of interest" description="Disordered" evidence="8">
    <location>
        <begin position="740"/>
        <end position="796"/>
    </location>
</feature>
<comment type="caution">
    <text evidence="10">The sequence shown here is derived from an EMBL/GenBank/DDBJ whole genome shotgun (WGS) entry which is preliminary data.</text>
</comment>
<evidence type="ECO:0000256" key="8">
    <source>
        <dbReference type="SAM" id="MobiDB-lite"/>
    </source>
</evidence>
<dbReference type="InterPro" id="IPR047546">
    <property type="entry name" value="Rcat_RBR_RNF216"/>
</dbReference>
<dbReference type="Gene3D" id="1.20.120.1750">
    <property type="match status" value="1"/>
</dbReference>
<dbReference type="SMART" id="SM00647">
    <property type="entry name" value="IBR"/>
    <property type="match status" value="1"/>
</dbReference>
<keyword evidence="5" id="KW-0863">Zinc-finger</keyword>
<dbReference type="EMBL" id="JAZAVJ010000058">
    <property type="protein sequence ID" value="KAK7417329.1"/>
    <property type="molecule type" value="Genomic_DNA"/>
</dbReference>
<feature type="compositionally biased region" description="Basic and acidic residues" evidence="8">
    <location>
        <begin position="742"/>
        <end position="756"/>
    </location>
</feature>
<keyword evidence="7" id="KW-0862">Zinc</keyword>
<feature type="domain" description="RING-type" evidence="9">
    <location>
        <begin position="267"/>
        <end position="501"/>
    </location>
</feature>
<dbReference type="InterPro" id="IPR051628">
    <property type="entry name" value="LUBAC_E3_Ligases"/>
</dbReference>
<evidence type="ECO:0000256" key="2">
    <source>
        <dbReference type="ARBA" id="ARBA00022679"/>
    </source>
</evidence>
<dbReference type="CDD" id="cd20339">
    <property type="entry name" value="BRcat_RBR_RNF216"/>
    <property type="match status" value="1"/>
</dbReference>
<evidence type="ECO:0000256" key="3">
    <source>
        <dbReference type="ARBA" id="ARBA00022723"/>
    </source>
</evidence>
<evidence type="ECO:0000256" key="1">
    <source>
        <dbReference type="ARBA" id="ARBA00004906"/>
    </source>
</evidence>
<evidence type="ECO:0000313" key="10">
    <source>
        <dbReference type="EMBL" id="KAK7417329.1"/>
    </source>
</evidence>
<proteinExistence type="predicted"/>
<evidence type="ECO:0000256" key="6">
    <source>
        <dbReference type="ARBA" id="ARBA00022786"/>
    </source>
</evidence>
<dbReference type="InterPro" id="IPR044066">
    <property type="entry name" value="TRIAD_supradom"/>
</dbReference>
<protein>
    <recommendedName>
        <fullName evidence="9">RING-type domain-containing protein</fullName>
    </recommendedName>
</protein>
<dbReference type="InterPro" id="IPR047544">
    <property type="entry name" value="RING-HC_RBR_RNF216"/>
</dbReference>
<dbReference type="PROSITE" id="PS51873">
    <property type="entry name" value="TRIAD"/>
    <property type="match status" value="1"/>
</dbReference>